<evidence type="ECO:0000256" key="5">
    <source>
        <dbReference type="ARBA" id="ARBA00024934"/>
    </source>
</evidence>
<keyword evidence="8" id="KW-0282">Flagellum</keyword>
<proteinExistence type="inferred from homology"/>
<evidence type="ECO:0000313" key="10">
    <source>
        <dbReference type="Proteomes" id="UP000239833"/>
    </source>
</evidence>
<protein>
    <recommendedName>
        <fullName evidence="3 6">Flagellar basal body rod protein FlgB</fullName>
    </recommendedName>
</protein>
<sequence>MMDFLNKPSLSLMERSLDASALRQRVIANNVANVDTPQFKRSDVLFEELLQNEITGSVKPLEGYRTDPRHFKIGQPSLPEGAQISTDEHTAMNNNGNNVDMDYEMALMAKNQLKYNTLVQQMNADFKKLRTVMEGRR</sequence>
<dbReference type="GO" id="GO:0030694">
    <property type="term" value="C:bacterial-type flagellum basal body, rod"/>
    <property type="evidence" value="ECO:0007669"/>
    <property type="project" value="InterPro"/>
</dbReference>
<evidence type="ECO:0000313" key="9">
    <source>
        <dbReference type="EMBL" id="QHZ51511.1"/>
    </source>
</evidence>
<dbReference type="GO" id="GO:0071978">
    <property type="term" value="P:bacterial-type flagellum-dependent swarming motility"/>
    <property type="evidence" value="ECO:0007669"/>
    <property type="project" value="TreeGrafter"/>
</dbReference>
<evidence type="ECO:0000256" key="4">
    <source>
        <dbReference type="ARBA" id="ARBA00023143"/>
    </source>
</evidence>
<dbReference type="Proteomes" id="UP000464330">
    <property type="component" value="Chromosome"/>
</dbReference>
<dbReference type="PANTHER" id="PTHR30435:SF12">
    <property type="entry name" value="FLAGELLAR BASAL BODY ROD PROTEIN FLGB"/>
    <property type="match status" value="1"/>
</dbReference>
<evidence type="ECO:0000256" key="1">
    <source>
        <dbReference type="ARBA" id="ARBA00004117"/>
    </source>
</evidence>
<evidence type="ECO:0000313" key="8">
    <source>
        <dbReference type="EMBL" id="AVF26885.1"/>
    </source>
</evidence>
<dbReference type="STRING" id="147375.BXP28_03525"/>
<evidence type="ECO:0000313" key="11">
    <source>
        <dbReference type="Proteomes" id="UP000464330"/>
    </source>
</evidence>
<reference evidence="8 11" key="2">
    <citation type="journal article" date="2020" name="Int. J. Med. Microbiol.">
        <title>Discovery of Paenibacillus larvae ERIC V: Phenotypic and genomic comparison to genotypes ERIC I-IV reveal different inventories of virulence factors which correlate with epidemiological prevalences of American Foulbrood.</title>
        <authorList>
            <person name="Beims H."/>
            <person name="Bunk B."/>
            <person name="Erler S."/>
            <person name="Mohr K.I."/>
            <person name="Sproer C."/>
            <person name="Pradella S."/>
            <person name="Gunther G."/>
            <person name="Rohde M."/>
            <person name="von der Ohe W."/>
            <person name="Steinert M."/>
        </authorList>
    </citation>
    <scope>NUCLEOTIDE SEQUENCE</scope>
    <source>
        <strain evidence="8">Eric_III</strain>
        <strain evidence="9">Eric_V</strain>
    </source>
</reference>
<dbReference type="Proteomes" id="UP000239833">
    <property type="component" value="Chromosome"/>
</dbReference>
<reference evidence="10" key="1">
    <citation type="submission" date="2017-02" db="EMBL/GenBank/DDBJ databases">
        <title>Delineation of Paenibacillus larvae strains originating from foulbrood outbreaks.</title>
        <authorList>
            <person name="Beims H."/>
            <person name="Bunk B."/>
            <person name="Sproeer C."/>
            <person name="Mohr K.I."/>
            <person name="Pradella S."/>
            <person name="Guenther G."/>
            <person name="Rohde M."/>
            <person name="von der Ohe W."/>
            <person name="Steinert M."/>
        </authorList>
    </citation>
    <scope>NUCLEOTIDE SEQUENCE [LARGE SCALE GENOMIC DNA]</scope>
    <source>
        <strain evidence="10">Eric_III</strain>
    </source>
</reference>
<comment type="subcellular location">
    <subcellularLocation>
        <location evidence="1 6">Bacterial flagellum basal body</location>
    </subcellularLocation>
</comment>
<organism evidence="8 10">
    <name type="scientific">Paenibacillus larvae subsp. larvae</name>
    <dbReference type="NCBI Taxonomy" id="147375"/>
    <lineage>
        <taxon>Bacteria</taxon>
        <taxon>Bacillati</taxon>
        <taxon>Bacillota</taxon>
        <taxon>Bacilli</taxon>
        <taxon>Bacillales</taxon>
        <taxon>Paenibacillaceae</taxon>
        <taxon>Paenibacillus</taxon>
    </lineage>
</organism>
<dbReference type="NCBIfam" id="TIGR01396">
    <property type="entry name" value="FlgB"/>
    <property type="match status" value="1"/>
</dbReference>
<evidence type="ECO:0000256" key="2">
    <source>
        <dbReference type="ARBA" id="ARBA00009677"/>
    </source>
</evidence>
<dbReference type="InterPro" id="IPR001444">
    <property type="entry name" value="Flag_bb_rod_N"/>
</dbReference>
<keyword evidence="8" id="KW-0966">Cell projection</keyword>
<dbReference type="AlphaFoldDB" id="A0A2L1U1S3"/>
<dbReference type="PANTHER" id="PTHR30435">
    <property type="entry name" value="FLAGELLAR PROTEIN"/>
    <property type="match status" value="1"/>
</dbReference>
<evidence type="ECO:0000256" key="6">
    <source>
        <dbReference type="PIRNR" id="PIRNR002889"/>
    </source>
</evidence>
<comment type="similarity">
    <text evidence="2 6">Belongs to the flagella basal body rod proteins family.</text>
</comment>
<dbReference type="Pfam" id="PF00460">
    <property type="entry name" value="Flg_bb_rod"/>
    <property type="match status" value="1"/>
</dbReference>
<feature type="domain" description="Flagellar basal body rod protein N-terminal" evidence="7">
    <location>
        <begin position="18"/>
        <end position="40"/>
    </location>
</feature>
<accession>A0A6C0QSM3</accession>
<keyword evidence="4 6" id="KW-0975">Bacterial flagellum</keyword>
<dbReference type="EMBL" id="CP019717">
    <property type="protein sequence ID" value="QHZ51511.1"/>
    <property type="molecule type" value="Genomic_DNA"/>
</dbReference>
<name>A0A2L1U1S3_9BACL</name>
<evidence type="ECO:0000256" key="3">
    <source>
        <dbReference type="ARBA" id="ARBA00014376"/>
    </source>
</evidence>
<dbReference type="EMBL" id="CP019655">
    <property type="protein sequence ID" value="AVF26885.1"/>
    <property type="molecule type" value="Genomic_DNA"/>
</dbReference>
<evidence type="ECO:0000259" key="7">
    <source>
        <dbReference type="Pfam" id="PF00460"/>
    </source>
</evidence>
<accession>A0A2L1U1S3</accession>
<comment type="subunit">
    <text evidence="6">The basal body constitutes a major portion of the flagellar organelle and consists of a number of rings mounted on a central rod.</text>
</comment>
<keyword evidence="8" id="KW-0969">Cilium</keyword>
<dbReference type="PIRSF" id="PIRSF002889">
    <property type="entry name" value="Rod_FlgB"/>
    <property type="match status" value="1"/>
</dbReference>
<dbReference type="InterPro" id="IPR006300">
    <property type="entry name" value="FlgB"/>
</dbReference>
<comment type="function">
    <text evidence="5 6">Structural component of flagellum, the bacterial motility apparatus. Part of the rod structure of flagellar basal body.</text>
</comment>
<gene>
    <name evidence="8" type="primary">flgB</name>
    <name evidence="8" type="ORF">ERICIII_02749</name>
    <name evidence="9" type="ORF">ERICV_02368</name>
</gene>
<accession>A0A8B6WVH6</accession>